<proteinExistence type="predicted"/>
<sequence>MAIKEEFNHLFDSNLSKYEDKLVDLLLDIAQQKRVNRKLSTIFSYLLIHGELTQKELKKLTRFSMGTISTFLSVIMGAGNLIQKRRIPKTHAFVYSFSGELRDLTVKGVELSIKSIISMEGFFRNSILKLYKLGELGSKGAKHLSQRIAELLDSFTFYKKFFPDVVKNPEGRVQKIQFFQKKEITDEVKEIEFDREVYIIEEDIHTQLAVSQMFSTRDPFFIKILGLFITRKYLTQKTLKNITGLSSGKISQEVNQLLGEDLIKKAEVTDKGKIIYGANFAGLILLNFTRSIILRFTKWEKILEEMKLDFENYEIGLRNLKGYEQINDIINFLIETILRYKKSLSILDKVLNN</sequence>
<dbReference type="AlphaFoldDB" id="A0A0F9G813"/>
<reference evidence="1" key="1">
    <citation type="journal article" date="2015" name="Nature">
        <title>Complex archaea that bridge the gap between prokaryotes and eukaryotes.</title>
        <authorList>
            <person name="Spang A."/>
            <person name="Saw J.H."/>
            <person name="Jorgensen S.L."/>
            <person name="Zaremba-Niedzwiedzka K."/>
            <person name="Martijn J."/>
            <person name="Lind A.E."/>
            <person name="van Eijk R."/>
            <person name="Schleper C."/>
            <person name="Guy L."/>
            <person name="Ettema T.J."/>
        </authorList>
    </citation>
    <scope>NUCLEOTIDE SEQUENCE</scope>
</reference>
<comment type="caution">
    <text evidence="1">The sequence shown here is derived from an EMBL/GenBank/DDBJ whole genome shotgun (WGS) entry which is preliminary data.</text>
</comment>
<protein>
    <submittedName>
        <fullName evidence="1">Uncharacterized protein</fullName>
    </submittedName>
</protein>
<dbReference type="EMBL" id="LAZR01018827">
    <property type="protein sequence ID" value="KKL94828.1"/>
    <property type="molecule type" value="Genomic_DNA"/>
</dbReference>
<evidence type="ECO:0000313" key="1">
    <source>
        <dbReference type="EMBL" id="KKL94828.1"/>
    </source>
</evidence>
<accession>A0A0F9G813</accession>
<gene>
    <name evidence="1" type="ORF">LCGC14_1860770</name>
</gene>
<organism evidence="1">
    <name type="scientific">marine sediment metagenome</name>
    <dbReference type="NCBI Taxonomy" id="412755"/>
    <lineage>
        <taxon>unclassified sequences</taxon>
        <taxon>metagenomes</taxon>
        <taxon>ecological metagenomes</taxon>
    </lineage>
</organism>
<name>A0A0F9G813_9ZZZZ</name>